<evidence type="ECO:0000313" key="2">
    <source>
        <dbReference type="Proteomes" id="UP001060085"/>
    </source>
</evidence>
<evidence type="ECO:0000313" key="1">
    <source>
        <dbReference type="EMBL" id="KAI5647292.1"/>
    </source>
</evidence>
<dbReference type="EMBL" id="CM044708">
    <property type="protein sequence ID" value="KAI5647292.1"/>
    <property type="molecule type" value="Genomic_DNA"/>
</dbReference>
<protein>
    <submittedName>
        <fullName evidence="1">Uncharacterized protein</fullName>
    </submittedName>
</protein>
<proteinExistence type="predicted"/>
<reference evidence="2" key="1">
    <citation type="journal article" date="2023" name="Nat. Plants">
        <title>Single-cell RNA sequencing provides a high-resolution roadmap for understanding the multicellular compartmentation of specialized metabolism.</title>
        <authorList>
            <person name="Sun S."/>
            <person name="Shen X."/>
            <person name="Li Y."/>
            <person name="Li Y."/>
            <person name="Wang S."/>
            <person name="Li R."/>
            <person name="Zhang H."/>
            <person name="Shen G."/>
            <person name="Guo B."/>
            <person name="Wei J."/>
            <person name="Xu J."/>
            <person name="St-Pierre B."/>
            <person name="Chen S."/>
            <person name="Sun C."/>
        </authorList>
    </citation>
    <scope>NUCLEOTIDE SEQUENCE [LARGE SCALE GENOMIC DNA]</scope>
</reference>
<keyword evidence="2" id="KW-1185">Reference proteome</keyword>
<organism evidence="1 2">
    <name type="scientific">Catharanthus roseus</name>
    <name type="common">Madagascar periwinkle</name>
    <name type="synonym">Vinca rosea</name>
    <dbReference type="NCBI Taxonomy" id="4058"/>
    <lineage>
        <taxon>Eukaryota</taxon>
        <taxon>Viridiplantae</taxon>
        <taxon>Streptophyta</taxon>
        <taxon>Embryophyta</taxon>
        <taxon>Tracheophyta</taxon>
        <taxon>Spermatophyta</taxon>
        <taxon>Magnoliopsida</taxon>
        <taxon>eudicotyledons</taxon>
        <taxon>Gunneridae</taxon>
        <taxon>Pentapetalae</taxon>
        <taxon>asterids</taxon>
        <taxon>lamiids</taxon>
        <taxon>Gentianales</taxon>
        <taxon>Apocynaceae</taxon>
        <taxon>Rauvolfioideae</taxon>
        <taxon>Vinceae</taxon>
        <taxon>Catharanthinae</taxon>
        <taxon>Catharanthus</taxon>
    </lineage>
</organism>
<gene>
    <name evidence="1" type="ORF">M9H77_33297</name>
</gene>
<comment type="caution">
    <text evidence="1">The sequence shown here is derived from an EMBL/GenBank/DDBJ whole genome shotgun (WGS) entry which is preliminary data.</text>
</comment>
<name>A0ACB9ZK55_CATRO</name>
<dbReference type="Proteomes" id="UP001060085">
    <property type="component" value="Linkage Group LG08"/>
</dbReference>
<accession>A0ACB9ZK55</accession>
<sequence length="1598" mass="180291">MANLANLSHHLSLKIKQTNLYYMAIVTILCSLSYLIGIWQHGGLHTPAAPSAAVLLPTLSCNNSPHSPPTIKNSTHGSLDFASHHSAEELVLISDTAAAREKQFPPCNSEFSEYTPCEDANRSLKFNREMLVYRERHCPEKDEVLKCRIPAPHGYTTPFRWPESRDMVWYANVPHKHLTVEKAGQNWVRFEGDRFKFPGGGTMFPRGAGAYIDDIGKLINLTNGSIRTAIDTGCGVASFGAYLLSRDILTVSFAPRDTHVAQVQFALERGVPALIGVFASIRLPYPSRAFDMAHCSRCLIPWGQYDGLYLIEVDRVLRPGGYWILSGPPINWENHWKGWDRKPEDLKAEQDKIENVARSLCWKKIVQKNDLAIWQKPTNHKHCVKNRKVFKKPVFCQSQDSDKAWYTKLESCLSPLPEVSDIKEIAGGQLANWPERLTAIPPRILSGSLDGITGEIFEKDTDLWKKRLAHYKVVDSQLAEPGRYRNLLDMNAYLGGFAAALINDPVWVMNVVPVEAAVNTLGAIYERGLIGTYQNWCEAMSTYPRTYDFIHADSIFSLYAGRCEMEVILLEMDRILRPQGSVIIRDDVDVLVNVKSIVDGLQWESRLVDHEGGPHRHRPIISGEQLDIEAYAALYSGRTKIMRLLFIAERCDNTAMQLEALRMAYDEIKKGENTHLFREVVQKIDGRLGPNYGPDPTWSDAVDRRGEHRREKLENELNAYRTNLIKESIRMGYNDFGDFYYAHGQLPEAFKSYVRTRDYCTTSKHIVHMCLNAILVSIEMGQFTHVTSYVSKAEQSQELDSVTSAKLRCAAGLAHLESKKYKLAARKFLETGPELGNNYTEVIAAQDVATYGGLCALASFDRTELKCKVIDNINFRNFLELVPEIRELIQDFYTSHYASCLEYLGNLKSNLLLDIHLHDHVETLYDQIRKKALIQYTHPFVSVDLRMMANAFKTSIAGLEKELEALITDNQIQARIDSHNKVLYARHADQRNATFQRVLQTGNEFDRDVKAMLLRAINGSPESPRFEAECPTMAFAGPLLTPLGDNLAASGRQSLLGYSKGVADPQQRARLVALVETTGNPPIDYCPAEMVDHMPCEDPRINSQLSREMNFYRERHCPLPQETPLCLIPPPPGYRVSVQWPESLHKIWHDNMPYNKIADRKGHQGWMKKEGPYFIFPGGGTMFPDGAVPYIDKLKQYIPIAGGTLRTALDMGCGVASFGGYLLAEGILTLSFAPRDSHKAQIQFALERGVPAFVAMLGTRRLPFPASSFDLMHCSRCLIPFTAYNATYFLEVDRLLRPGGYLVISGPPVQWAKQDKEWADLQAVARALCYELIAVDGNTVVWKKPIADSCLPNQNEFGLALCDESDDPNAAWYLKLKKCVSRASAVEGDYAVGKIPKWPERVNKAPLRAALMKNGMDVFEADTRRWVRRVAYYKNSLNLKLGTPSIRNVMDMNAFFGGFAAALSSDPIWVMNVVPARKPSTLGVIYDRGLIGVYHDWCEPFSTYPRSYDFIHVSAIDSLIRDSASGKLRCDLVDIMVEIDRMLRPEGTVVIRDSPEVIEKVDRVARAVRWTSTIHEKEPESNSREKILVARKNLWKLS</sequence>